<name>A0A154QE28_9GAMM</name>
<comment type="caution">
    <text evidence="2">The sequence shown here is derived from an EMBL/GenBank/DDBJ whole genome shotgun (WGS) entry which is preliminary data.</text>
</comment>
<accession>A0A154QE28</accession>
<feature type="chain" id="PRO_5007599793" description="Alpha/beta hydrolase" evidence="1">
    <location>
        <begin position="28"/>
        <end position="372"/>
    </location>
</feature>
<dbReference type="Proteomes" id="UP000076131">
    <property type="component" value="Unassembled WGS sequence"/>
</dbReference>
<dbReference type="AlphaFoldDB" id="A0A154QE28"/>
<evidence type="ECO:0008006" key="4">
    <source>
        <dbReference type="Google" id="ProtNLM"/>
    </source>
</evidence>
<dbReference type="InterPro" id="IPR029058">
    <property type="entry name" value="AB_hydrolase_fold"/>
</dbReference>
<dbReference type="EMBL" id="LVJS01000138">
    <property type="protein sequence ID" value="KZC22047.1"/>
    <property type="molecule type" value="Genomic_DNA"/>
</dbReference>
<dbReference type="eggNOG" id="COG1073">
    <property type="taxonomic scope" value="Bacteria"/>
</dbReference>
<keyword evidence="1" id="KW-0732">Signal</keyword>
<protein>
    <recommendedName>
        <fullName evidence="4">Alpha/beta hydrolase</fullName>
    </recommendedName>
</protein>
<reference evidence="2 3" key="1">
    <citation type="journal article" date="2016" name="MBio">
        <title>Lateral Gene Transfer in a Heavy Metal-Contaminated-Groundwater Microbial Community.</title>
        <authorList>
            <person name="Hemme C.L."/>
            <person name="Green S.J."/>
            <person name="Rishishwar L."/>
            <person name="Prakash O."/>
            <person name="Pettenato A."/>
            <person name="Chakraborty R."/>
            <person name="Deutschbauer A.M."/>
            <person name="Van Nostrand J.D."/>
            <person name="Wu L."/>
            <person name="He Z."/>
            <person name="Jordan I.K."/>
            <person name="Hazen T.C."/>
            <person name="Arkin A.P."/>
            <person name="Kostka J.E."/>
            <person name="Zhou J."/>
        </authorList>
    </citation>
    <scope>NUCLEOTIDE SEQUENCE [LARGE SCALE GENOMIC DNA]</scope>
    <source>
        <strain evidence="2 3">FW104-T7</strain>
    </source>
</reference>
<dbReference type="STRING" id="416169.RHOFW104T7_02645"/>
<keyword evidence="3" id="KW-1185">Reference proteome</keyword>
<feature type="signal peptide" evidence="1">
    <location>
        <begin position="1"/>
        <end position="27"/>
    </location>
</feature>
<dbReference type="Gene3D" id="3.40.50.1820">
    <property type="entry name" value="alpha/beta hydrolase"/>
    <property type="match status" value="1"/>
</dbReference>
<organism evidence="2 3">
    <name type="scientific">Rhodanobacter thiooxydans</name>
    <dbReference type="NCBI Taxonomy" id="416169"/>
    <lineage>
        <taxon>Bacteria</taxon>
        <taxon>Pseudomonadati</taxon>
        <taxon>Pseudomonadota</taxon>
        <taxon>Gammaproteobacteria</taxon>
        <taxon>Lysobacterales</taxon>
        <taxon>Rhodanobacteraceae</taxon>
        <taxon>Rhodanobacter</taxon>
    </lineage>
</organism>
<dbReference type="RefSeq" id="WP_008438410.1">
    <property type="nucleotide sequence ID" value="NZ_LVJS01000138.1"/>
</dbReference>
<evidence type="ECO:0000313" key="2">
    <source>
        <dbReference type="EMBL" id="KZC22047.1"/>
    </source>
</evidence>
<sequence>MIRKPHGAVVFLTVVALSLGIAHAREAAPERKAASTPTVDTGVLEGAPYRVDIPANWNGELVMQLHGFEPIGTPRATPKPLGDEAPSFLAAGYAVAQSSFATQGWAVDDALRDNERLRAWFVHKHGQPKHTYLVGSSMGGYVVLTSLEHYGKYYDGALSLCGANVPGTRVFDDLLTSLVAFDYFFPHGAGLPSGGLADPAGPELGQMAVMHAVDAALKTNEDAARILARHLQVSRERLAGAIGVHYLVLHQMMARAKGMPVDNRTTAYTGFGDDAAFNRGVHRYAGDPQAMRYLAAATSLSGKIRKPLVLQYNHDDSLIPARYQPVYPAMVQSAHGRAPTMLPPVGEGHCGFTPEQIMQAFQTLSREVHGGG</sequence>
<gene>
    <name evidence="2" type="ORF">RHOFW104T7_02645</name>
</gene>
<dbReference type="SUPFAM" id="SSF53474">
    <property type="entry name" value="alpha/beta-Hydrolases"/>
    <property type="match status" value="1"/>
</dbReference>
<evidence type="ECO:0000256" key="1">
    <source>
        <dbReference type="SAM" id="SignalP"/>
    </source>
</evidence>
<proteinExistence type="predicted"/>
<evidence type="ECO:0000313" key="3">
    <source>
        <dbReference type="Proteomes" id="UP000076131"/>
    </source>
</evidence>